<dbReference type="Gene3D" id="3.40.50.1820">
    <property type="entry name" value="alpha/beta hydrolase"/>
    <property type="match status" value="1"/>
</dbReference>
<proteinExistence type="predicted"/>
<dbReference type="EMBL" id="UINC01032354">
    <property type="protein sequence ID" value="SVB19876.1"/>
    <property type="molecule type" value="Genomic_DNA"/>
</dbReference>
<dbReference type="InterPro" id="IPR029058">
    <property type="entry name" value="AB_hydrolase_fold"/>
</dbReference>
<evidence type="ECO:0000313" key="1">
    <source>
        <dbReference type="EMBL" id="SVB19876.1"/>
    </source>
</evidence>
<gene>
    <name evidence="1" type="ORF">METZ01_LOCUS172730</name>
</gene>
<accession>A0A382C1C3</accession>
<sequence>MKKLILIVLLLFVVYLVMEIYCRRPDQFKITKLDIPSDTQTLVLLFHGAKGHLNPELKALATQFKIYLGSNQNTEVINYNWSFASNNRLRASTNAMKIGEFLGSEIANLKVLKNIRLIGHSVGAFIPDTLCQTYRDRGGDAHIEINFLDPFSLRGFADMSYGVRSHGKCADFASSTMNTDDPAPTTNTMLKNAWNLDVTSLDRPLDFKRNSHYWPPLYFLLSMNEDMARMGLKTHKEFPRGEIIQAVELSNK</sequence>
<protein>
    <recommendedName>
        <fullName evidence="2">DUF676 domain-containing protein</fullName>
    </recommendedName>
</protein>
<organism evidence="1">
    <name type="scientific">marine metagenome</name>
    <dbReference type="NCBI Taxonomy" id="408172"/>
    <lineage>
        <taxon>unclassified sequences</taxon>
        <taxon>metagenomes</taxon>
        <taxon>ecological metagenomes</taxon>
    </lineage>
</organism>
<dbReference type="AlphaFoldDB" id="A0A382C1C3"/>
<dbReference type="SUPFAM" id="SSF53474">
    <property type="entry name" value="alpha/beta-Hydrolases"/>
    <property type="match status" value="1"/>
</dbReference>
<reference evidence="1" key="1">
    <citation type="submission" date="2018-05" db="EMBL/GenBank/DDBJ databases">
        <authorList>
            <person name="Lanie J.A."/>
            <person name="Ng W.-L."/>
            <person name="Kazmierczak K.M."/>
            <person name="Andrzejewski T.M."/>
            <person name="Davidsen T.M."/>
            <person name="Wayne K.J."/>
            <person name="Tettelin H."/>
            <person name="Glass J.I."/>
            <person name="Rusch D."/>
            <person name="Podicherti R."/>
            <person name="Tsui H.-C.T."/>
            <person name="Winkler M.E."/>
        </authorList>
    </citation>
    <scope>NUCLEOTIDE SEQUENCE</scope>
</reference>
<name>A0A382C1C3_9ZZZZ</name>
<evidence type="ECO:0008006" key="2">
    <source>
        <dbReference type="Google" id="ProtNLM"/>
    </source>
</evidence>